<dbReference type="Pfam" id="PF07715">
    <property type="entry name" value="Plug"/>
    <property type="match status" value="1"/>
</dbReference>
<dbReference type="PROSITE" id="PS51257">
    <property type="entry name" value="PROKAR_LIPOPROTEIN"/>
    <property type="match status" value="1"/>
</dbReference>
<keyword evidence="8" id="KW-0732">Signal</keyword>
<dbReference type="FunFam" id="2.170.130.10:FF:000003">
    <property type="entry name" value="SusC/RagA family TonB-linked outer membrane protein"/>
    <property type="match status" value="1"/>
</dbReference>
<dbReference type="SUPFAM" id="SSF56935">
    <property type="entry name" value="Porins"/>
    <property type="match status" value="1"/>
</dbReference>
<keyword evidence="10" id="KW-0675">Receptor</keyword>
<dbReference type="InterPro" id="IPR023996">
    <property type="entry name" value="TonB-dep_OMP_SusC/RagA"/>
</dbReference>
<reference evidence="10 11" key="2">
    <citation type="journal article" date="2011" name="Stand. Genomic Sci.">
        <title>Complete genome sequence of Leadbetterella byssophila type strain (4M15).</title>
        <authorList>
            <person name="Abt B."/>
            <person name="Teshima H."/>
            <person name="Lucas S."/>
            <person name="Lapidus A."/>
            <person name="Del Rio T.G."/>
            <person name="Nolan M."/>
            <person name="Tice H."/>
            <person name="Cheng J.F."/>
            <person name="Pitluck S."/>
            <person name="Liolios K."/>
            <person name="Pagani I."/>
            <person name="Ivanova N."/>
            <person name="Mavromatis K."/>
            <person name="Pati A."/>
            <person name="Tapia R."/>
            <person name="Han C."/>
            <person name="Goodwin L."/>
            <person name="Chen A."/>
            <person name="Palaniappan K."/>
            <person name="Land M."/>
            <person name="Hauser L."/>
            <person name="Chang Y.J."/>
            <person name="Jeffries C.D."/>
            <person name="Rohde M."/>
            <person name="Goker M."/>
            <person name="Tindall B.J."/>
            <person name="Detter J.C."/>
            <person name="Woyke T."/>
            <person name="Bristow J."/>
            <person name="Eisen J.A."/>
            <person name="Markowitz V."/>
            <person name="Hugenholtz P."/>
            <person name="Klenk H.P."/>
            <person name="Kyrpides N.C."/>
        </authorList>
    </citation>
    <scope>NUCLEOTIDE SEQUENCE [LARGE SCALE GENOMIC DNA]</scope>
    <source>
        <strain evidence="11">DSM 17132 / JCM 16389 / KACC 11308 / NBRC 106382 / 4M15</strain>
    </source>
</reference>
<keyword evidence="11" id="KW-1185">Reference proteome</keyword>
<evidence type="ECO:0000256" key="2">
    <source>
        <dbReference type="ARBA" id="ARBA00022448"/>
    </source>
</evidence>
<keyword evidence="4 7" id="KW-0812">Transmembrane</keyword>
<dbReference type="GO" id="GO:0009279">
    <property type="term" value="C:cell outer membrane"/>
    <property type="evidence" value="ECO:0007669"/>
    <property type="project" value="UniProtKB-SubCell"/>
</dbReference>
<feature type="signal peptide" evidence="8">
    <location>
        <begin position="1"/>
        <end position="27"/>
    </location>
</feature>
<dbReference type="STRING" id="649349.Lbys_1870"/>
<dbReference type="Proteomes" id="UP000007435">
    <property type="component" value="Chromosome"/>
</dbReference>
<dbReference type="InterPro" id="IPR036942">
    <property type="entry name" value="Beta-barrel_TonB_sf"/>
</dbReference>
<keyword evidence="3 7" id="KW-1134">Transmembrane beta strand</keyword>
<dbReference type="SUPFAM" id="SSF49464">
    <property type="entry name" value="Carboxypeptidase regulatory domain-like"/>
    <property type="match status" value="1"/>
</dbReference>
<evidence type="ECO:0000313" key="11">
    <source>
        <dbReference type="Proteomes" id="UP000007435"/>
    </source>
</evidence>
<dbReference type="EMBL" id="CP002305">
    <property type="protein sequence ID" value="ADQ17573.1"/>
    <property type="molecule type" value="Genomic_DNA"/>
</dbReference>
<dbReference type="AlphaFoldDB" id="E4RR87"/>
<dbReference type="InterPro" id="IPR037066">
    <property type="entry name" value="Plug_dom_sf"/>
</dbReference>
<evidence type="ECO:0000256" key="5">
    <source>
        <dbReference type="ARBA" id="ARBA00023136"/>
    </source>
</evidence>
<gene>
    <name evidence="10" type="ordered locus">Lbys_1870</name>
</gene>
<evidence type="ECO:0000256" key="4">
    <source>
        <dbReference type="ARBA" id="ARBA00022692"/>
    </source>
</evidence>
<dbReference type="OrthoDB" id="9768177at2"/>
<dbReference type="Gene3D" id="2.40.170.20">
    <property type="entry name" value="TonB-dependent receptor, beta-barrel domain"/>
    <property type="match status" value="1"/>
</dbReference>
<dbReference type="Gene3D" id="2.170.130.10">
    <property type="entry name" value="TonB-dependent receptor, plug domain"/>
    <property type="match status" value="1"/>
</dbReference>
<dbReference type="InterPro" id="IPR023997">
    <property type="entry name" value="TonB-dep_OMP_SusC/RagA_CS"/>
</dbReference>
<name>E4RR87_LEAB4</name>
<evidence type="ECO:0000256" key="8">
    <source>
        <dbReference type="SAM" id="SignalP"/>
    </source>
</evidence>
<keyword evidence="2 7" id="KW-0813">Transport</keyword>
<dbReference type="NCBIfam" id="TIGR04056">
    <property type="entry name" value="OMP_RagA_SusC"/>
    <property type="match status" value="1"/>
</dbReference>
<evidence type="ECO:0000256" key="7">
    <source>
        <dbReference type="PROSITE-ProRule" id="PRU01360"/>
    </source>
</evidence>
<comment type="similarity">
    <text evidence="7">Belongs to the TonB-dependent receptor family.</text>
</comment>
<evidence type="ECO:0000259" key="9">
    <source>
        <dbReference type="Pfam" id="PF07715"/>
    </source>
</evidence>
<dbReference type="NCBIfam" id="TIGR04057">
    <property type="entry name" value="SusC_RagA_signa"/>
    <property type="match status" value="1"/>
</dbReference>
<keyword evidence="6 7" id="KW-0998">Cell outer membrane</keyword>
<reference key="1">
    <citation type="submission" date="2010-11" db="EMBL/GenBank/DDBJ databases">
        <title>The complete genome of Leadbetterella byssophila DSM 17132.</title>
        <authorList>
            <consortium name="US DOE Joint Genome Institute (JGI-PGF)"/>
            <person name="Lucas S."/>
            <person name="Copeland A."/>
            <person name="Lapidus A."/>
            <person name="Glavina del Rio T."/>
            <person name="Dalin E."/>
            <person name="Tice H."/>
            <person name="Bruce D."/>
            <person name="Goodwin L."/>
            <person name="Pitluck S."/>
            <person name="Kyrpides N."/>
            <person name="Mavromatis K."/>
            <person name="Ivanova N."/>
            <person name="Teshima H."/>
            <person name="Brettin T."/>
            <person name="Detter J.C."/>
            <person name="Han C."/>
            <person name="Tapia R."/>
            <person name="Land M."/>
            <person name="Hauser L."/>
            <person name="Markowitz V."/>
            <person name="Cheng J.-F."/>
            <person name="Hugenholtz P."/>
            <person name="Woyke T."/>
            <person name="Wu D."/>
            <person name="Tindall B."/>
            <person name="Pomrenke H.G."/>
            <person name="Brambilla E."/>
            <person name="Klenk H.-P."/>
            <person name="Eisen J.A."/>
        </authorList>
    </citation>
    <scope>NUCLEOTIDE SEQUENCE [LARGE SCALE GENOMIC DNA]</scope>
    <source>
        <strain>DSM 17132</strain>
    </source>
</reference>
<evidence type="ECO:0000313" key="10">
    <source>
        <dbReference type="EMBL" id="ADQ17573.1"/>
    </source>
</evidence>
<feature type="chain" id="PRO_5003186872" evidence="8">
    <location>
        <begin position="28"/>
        <end position="1038"/>
    </location>
</feature>
<proteinExistence type="inferred from homology"/>
<accession>E4RR87</accession>
<feature type="domain" description="TonB-dependent receptor plug" evidence="9">
    <location>
        <begin position="119"/>
        <end position="224"/>
    </location>
</feature>
<organism evidence="10 11">
    <name type="scientific">Leadbetterella byssophila (strain DSM 17132 / JCM 16389 / KACC 11308 / NBRC 106382 / 4M15)</name>
    <dbReference type="NCBI Taxonomy" id="649349"/>
    <lineage>
        <taxon>Bacteria</taxon>
        <taxon>Pseudomonadati</taxon>
        <taxon>Bacteroidota</taxon>
        <taxon>Cytophagia</taxon>
        <taxon>Cytophagales</taxon>
        <taxon>Leadbetterellaceae</taxon>
        <taxon>Leadbetterella</taxon>
    </lineage>
</organism>
<protein>
    <submittedName>
        <fullName evidence="10">TonB-dependent receptor plug</fullName>
    </submittedName>
</protein>
<sequence length="1038" mass="115930">MSKSFTPLRSYGFVLVLWLACCSAALAQITVSGKIQHEDQSPAAGAVVSVKGSNSSALADAEGNYRIAAPGNGVLIFSLVGTVSQEVPINNRSVINVTLAEDVATLDEVVVVGYGTQKKVNLSGAVAQVGGEALMNRPVANATGALQGVLPGVTVFRGSGQPGAEGYGIRIRGFSSANTTSALVLVDGIQMDLNLVNPDDIESISVLKDASASAIYGARAAGGVVLVTTRKGAAGKTRINFNSYYGINATARQPQRLNSWDEQMLIDESRINATGNPEFSAEQMEWLKNSNFSVRPNPTQDRWEYFGNNNWLKEGMDKYNSMQNHTLSISGGNDKTNYLVSGSYYKRDGVLRYGPDDNSRYNIKTNINTELNKYMKLEIVAGYTGSVVNENAYGTEQIINRLYRSRARQSLYVPEEDITGQPYNGDLQINAVDIEKNAGLEQRIYESFTGKVNLKIHSLVKGLSFDLSAWRNQDYYSMENDSRTLLWYGRTTNTVRFRINDPNTKRMVKNRGYHNNLQGVVNYDFTVADAHHFTLLGGASYEDYKKDEFSAGAQGMITNDFFSFNFADPLTKTNGDNNASWAMGSVFGRMNYDYRERYLLEASFRYDGSSRLAPSNRWQLFPSFSAAWRLDQEEFMKDQSLFSSFKLRGSWGQLGNGAVLGLYDYIALLTSGLTQSGNLVFNDTRTQYLYQSQLASPQKTWETVEQVNGGVDVGFLKERLRLTADYYVKRNKDMLAQLNLPSLIGVSVPVMNIGELKSWGWELDLRWRDRINSKMDYRIGFNISDNQNELVKYDGLNSIGSGGVIPLLEGYPLNSVWGYKTDGFFQTNEEYQEYKKTVSTPFFPNNAGAGDIKYLDLNGDGVISAGDATPESSGDLVYLGTTNARYTYGVDLGLNWKNFDISVFFQGAANRKFLINEGTLSPMLGTADMPWTIHMDRWTPENPDAYFPRMYQTSAHNYRPSDRWAQNGNYLRLKNVQVGYNVPMKTQKIQRLRVYFSGQDLWEQTKVMKVFDPEVGNNVSATTYPFYRSYSFGLNLTF</sequence>
<evidence type="ECO:0000256" key="1">
    <source>
        <dbReference type="ARBA" id="ARBA00004571"/>
    </source>
</evidence>
<dbReference type="InterPro" id="IPR039426">
    <property type="entry name" value="TonB-dep_rcpt-like"/>
</dbReference>
<dbReference type="PROSITE" id="PS52016">
    <property type="entry name" value="TONB_DEPENDENT_REC_3"/>
    <property type="match status" value="1"/>
</dbReference>
<dbReference type="RefSeq" id="WP_013408622.1">
    <property type="nucleotide sequence ID" value="NC_014655.1"/>
</dbReference>
<dbReference type="InterPro" id="IPR008969">
    <property type="entry name" value="CarboxyPept-like_regulatory"/>
</dbReference>
<dbReference type="InterPro" id="IPR012910">
    <property type="entry name" value="Plug_dom"/>
</dbReference>
<evidence type="ECO:0000256" key="3">
    <source>
        <dbReference type="ARBA" id="ARBA00022452"/>
    </source>
</evidence>
<evidence type="ECO:0000256" key="6">
    <source>
        <dbReference type="ARBA" id="ARBA00023237"/>
    </source>
</evidence>
<dbReference type="KEGG" id="lby:Lbys_1870"/>
<dbReference type="Pfam" id="PF13715">
    <property type="entry name" value="CarbopepD_reg_2"/>
    <property type="match status" value="1"/>
</dbReference>
<dbReference type="HOGENOM" id="CLU_004317_1_1_10"/>
<dbReference type="eggNOG" id="COG4771">
    <property type="taxonomic scope" value="Bacteria"/>
</dbReference>
<comment type="subcellular location">
    <subcellularLocation>
        <location evidence="1 7">Cell outer membrane</location>
        <topology evidence="1 7">Multi-pass membrane protein</topology>
    </subcellularLocation>
</comment>
<keyword evidence="5 7" id="KW-0472">Membrane</keyword>